<dbReference type="InterPro" id="IPR027417">
    <property type="entry name" value="P-loop_NTPase"/>
</dbReference>
<evidence type="ECO:0000256" key="8">
    <source>
        <dbReference type="ARBA" id="ARBA00023289"/>
    </source>
</evidence>
<dbReference type="InterPro" id="IPR005225">
    <property type="entry name" value="Small_GTP-bd"/>
</dbReference>
<dbReference type="Proteomes" id="UP001370490">
    <property type="component" value="Unassembled WGS sequence"/>
</dbReference>
<dbReference type="PROSITE" id="PS51419">
    <property type="entry name" value="RAB"/>
    <property type="match status" value="1"/>
</dbReference>
<reference evidence="9 10" key="1">
    <citation type="submission" date="2023-12" db="EMBL/GenBank/DDBJ databases">
        <title>A high-quality genome assembly for Dillenia turbinata (Dilleniales).</title>
        <authorList>
            <person name="Chanderbali A."/>
        </authorList>
    </citation>
    <scope>NUCLEOTIDE SEQUENCE [LARGE SCALE GENOMIC DNA]</scope>
    <source>
        <strain evidence="9">LSX21</strain>
        <tissue evidence="9">Leaf</tissue>
    </source>
</reference>
<dbReference type="SMART" id="SM00175">
    <property type="entry name" value="RAB"/>
    <property type="match status" value="1"/>
</dbReference>
<evidence type="ECO:0000256" key="7">
    <source>
        <dbReference type="ARBA" id="ARBA00023288"/>
    </source>
</evidence>
<dbReference type="SMART" id="SM00173">
    <property type="entry name" value="RAS"/>
    <property type="match status" value="1"/>
</dbReference>
<keyword evidence="7" id="KW-0449">Lipoprotein</keyword>
<organism evidence="9 10">
    <name type="scientific">Dillenia turbinata</name>
    <dbReference type="NCBI Taxonomy" id="194707"/>
    <lineage>
        <taxon>Eukaryota</taxon>
        <taxon>Viridiplantae</taxon>
        <taxon>Streptophyta</taxon>
        <taxon>Embryophyta</taxon>
        <taxon>Tracheophyta</taxon>
        <taxon>Spermatophyta</taxon>
        <taxon>Magnoliopsida</taxon>
        <taxon>eudicotyledons</taxon>
        <taxon>Gunneridae</taxon>
        <taxon>Pentapetalae</taxon>
        <taxon>Dilleniales</taxon>
        <taxon>Dilleniaceae</taxon>
        <taxon>Dillenia</taxon>
    </lineage>
</organism>
<dbReference type="PROSITE" id="PS51421">
    <property type="entry name" value="RAS"/>
    <property type="match status" value="1"/>
</dbReference>
<dbReference type="CDD" id="cd01867">
    <property type="entry name" value="Rab8_Rab10_Rab13_like"/>
    <property type="match status" value="1"/>
</dbReference>
<evidence type="ECO:0000256" key="3">
    <source>
        <dbReference type="ARBA" id="ARBA00022475"/>
    </source>
</evidence>
<keyword evidence="3" id="KW-1003">Cell membrane</keyword>
<dbReference type="GO" id="GO:0005886">
    <property type="term" value="C:plasma membrane"/>
    <property type="evidence" value="ECO:0007669"/>
    <property type="project" value="UniProtKB-SubCell"/>
</dbReference>
<keyword evidence="6" id="KW-0472">Membrane</keyword>
<evidence type="ECO:0000313" key="10">
    <source>
        <dbReference type="Proteomes" id="UP001370490"/>
    </source>
</evidence>
<dbReference type="SMART" id="SM00176">
    <property type="entry name" value="RAN"/>
    <property type="match status" value="1"/>
</dbReference>
<dbReference type="InterPro" id="IPR001806">
    <property type="entry name" value="Small_GTPase"/>
</dbReference>
<evidence type="ECO:0000313" key="9">
    <source>
        <dbReference type="EMBL" id="KAK6942736.1"/>
    </source>
</evidence>
<comment type="similarity">
    <text evidence="2">Belongs to the small GTPase superfamily. Rab family.</text>
</comment>
<keyword evidence="8" id="KW-0636">Prenylation</keyword>
<dbReference type="SUPFAM" id="SSF52540">
    <property type="entry name" value="P-loop containing nucleoside triphosphate hydrolases"/>
    <property type="match status" value="1"/>
</dbReference>
<sequence>MAAPPTRARADYDYLIKLLLIGDSGVGKSCLLLRFSDDSFTTSFITTIGIDFKIRTIELDGKRIKLQIWDTAGQERFRTITTAYYRGAMGILLVYDVTDESSFNNIRNWIRNIEQHASDNVNKILVGNKADMDESKRAVPTSRGQALADEYGIKFFETSAKTNFNVEQVFFTIARDIKQRLAESDSRVEPQTIKISKPDTAKGTTATAEKSACCGSLAALDYLSYTSYRNLPGPHITLHVVHWHPTQIEIGTLKLKSKSNAMNEQLANPAKWTILT</sequence>
<comment type="caution">
    <text evidence="9">The sequence shown here is derived from an EMBL/GenBank/DDBJ whole genome shotgun (WGS) entry which is preliminary data.</text>
</comment>
<keyword evidence="10" id="KW-1185">Reference proteome</keyword>
<dbReference type="EMBL" id="JBAMMX010000004">
    <property type="protein sequence ID" value="KAK6942736.1"/>
    <property type="molecule type" value="Genomic_DNA"/>
</dbReference>
<dbReference type="SMART" id="SM00174">
    <property type="entry name" value="RHO"/>
    <property type="match status" value="1"/>
</dbReference>
<evidence type="ECO:0000256" key="6">
    <source>
        <dbReference type="ARBA" id="ARBA00023136"/>
    </source>
</evidence>
<protein>
    <submittedName>
        <fullName evidence="9">Small GTPase</fullName>
    </submittedName>
</protein>
<proteinExistence type="inferred from homology"/>
<dbReference type="NCBIfam" id="TIGR00231">
    <property type="entry name" value="small_GTP"/>
    <property type="match status" value="1"/>
</dbReference>
<keyword evidence="4" id="KW-0547">Nucleotide-binding</keyword>
<dbReference type="FunFam" id="3.40.50.300:FF:000308">
    <property type="entry name" value="ras-related protein RABE1c-like"/>
    <property type="match status" value="1"/>
</dbReference>
<dbReference type="PROSITE" id="PS51420">
    <property type="entry name" value="RHO"/>
    <property type="match status" value="1"/>
</dbReference>
<evidence type="ECO:0000256" key="1">
    <source>
        <dbReference type="ARBA" id="ARBA00004193"/>
    </source>
</evidence>
<evidence type="ECO:0000256" key="2">
    <source>
        <dbReference type="ARBA" id="ARBA00006270"/>
    </source>
</evidence>
<gene>
    <name evidence="9" type="ORF">RJ641_028113</name>
</gene>
<evidence type="ECO:0000256" key="4">
    <source>
        <dbReference type="ARBA" id="ARBA00022741"/>
    </source>
</evidence>
<dbReference type="GO" id="GO:0003924">
    <property type="term" value="F:GTPase activity"/>
    <property type="evidence" value="ECO:0007669"/>
    <property type="project" value="InterPro"/>
</dbReference>
<dbReference type="Gene3D" id="3.40.50.300">
    <property type="entry name" value="P-loop containing nucleotide triphosphate hydrolases"/>
    <property type="match status" value="1"/>
</dbReference>
<comment type="subcellular location">
    <subcellularLocation>
        <location evidence="1">Cell membrane</location>
        <topology evidence="1">Lipid-anchor</topology>
    </subcellularLocation>
</comment>
<dbReference type="PANTHER" id="PTHR47980">
    <property type="entry name" value="LD44762P"/>
    <property type="match status" value="1"/>
</dbReference>
<dbReference type="AlphaFoldDB" id="A0AAN8ZLZ3"/>
<accession>A0AAN8ZLZ3</accession>
<evidence type="ECO:0000256" key="5">
    <source>
        <dbReference type="ARBA" id="ARBA00023134"/>
    </source>
</evidence>
<dbReference type="InterPro" id="IPR050305">
    <property type="entry name" value="Small_GTPase_Rab"/>
</dbReference>
<dbReference type="Pfam" id="PF00071">
    <property type="entry name" value="Ras"/>
    <property type="match status" value="1"/>
</dbReference>
<keyword evidence="5" id="KW-0342">GTP-binding</keyword>
<dbReference type="PRINTS" id="PR00449">
    <property type="entry name" value="RASTRNSFRMNG"/>
</dbReference>
<name>A0AAN8ZLZ3_9MAGN</name>
<dbReference type="GO" id="GO:0005525">
    <property type="term" value="F:GTP binding"/>
    <property type="evidence" value="ECO:0007669"/>
    <property type="project" value="UniProtKB-KW"/>
</dbReference>